<feature type="non-terminal residue" evidence="1">
    <location>
        <position position="1"/>
    </location>
</feature>
<dbReference type="InterPro" id="IPR015943">
    <property type="entry name" value="WD40/YVTN_repeat-like_dom_sf"/>
</dbReference>
<sequence>ECKWGYGAVKAITGIALDSEGQYLEAVQADTFTTMRAIAIDLETGAPSQDSELTDLPQVHSTMPVGVVGSHPHEFYFAYDGTLYKGSIADKNYQSTPLPYQKITSMHYQSGTVVVTSEEDEVDKAHPFIIQAFDEELNEVWRYEGSYETTRGRSFDYDSVVVGSPVVAGSLTLQGGGEGIVVSVGQWVIILDMGNGNELYKKEMEDSIVGIYVGNDPENELDMIFVAGSGRRVSTLFPFAGESVSRTKENYLKLDTNQNMRWAAFGTFNKRLNVVALSAEDDKDIFAFSTDFSYYEPEKDDYTLDELKAKAHEKLKEDGYE</sequence>
<dbReference type="EMBL" id="KC246788">
    <property type="protein sequence ID" value="AHF24252.1"/>
    <property type="molecule type" value="Genomic_DNA"/>
</dbReference>
<reference evidence="1" key="1">
    <citation type="journal article" date="2013" name="PLoS ONE">
        <title>Metagenomic insights into the carbohydrate-active enzymes carried by the microorganisms adhering to solid digesta in the rumen of cows.</title>
        <authorList>
            <person name="Wang L."/>
            <person name="Hatem A."/>
            <person name="Catalyurek U.V."/>
            <person name="Morrison M."/>
            <person name="Yu Z."/>
        </authorList>
    </citation>
    <scope>NUCLEOTIDE SEQUENCE</scope>
</reference>
<protein>
    <submittedName>
        <fullName evidence="1">Uncharacterized protein</fullName>
    </submittedName>
</protein>
<organism evidence="1">
    <name type="scientific">uncultured bacterium Contig224</name>
    <dbReference type="NCBI Taxonomy" id="1393538"/>
    <lineage>
        <taxon>Bacteria</taxon>
        <taxon>environmental samples</taxon>
    </lineage>
</organism>
<proteinExistence type="predicted"/>
<accession>W0FN59</accession>
<evidence type="ECO:0000313" key="1">
    <source>
        <dbReference type="EMBL" id="AHF24252.1"/>
    </source>
</evidence>
<name>W0FN59_9BACT</name>
<dbReference type="SUPFAM" id="SSF50969">
    <property type="entry name" value="YVTN repeat-like/Quinoprotein amine dehydrogenase"/>
    <property type="match status" value="1"/>
</dbReference>
<dbReference type="InterPro" id="IPR011044">
    <property type="entry name" value="Quino_amine_DH_bsu"/>
</dbReference>
<dbReference type="AlphaFoldDB" id="W0FN59"/>
<dbReference type="Gene3D" id="2.130.10.10">
    <property type="entry name" value="YVTN repeat-like/Quinoprotein amine dehydrogenase"/>
    <property type="match status" value="1"/>
</dbReference>